<dbReference type="EMBL" id="HF584393">
    <property type="protein sequence ID" value="CCQ43890.1"/>
    <property type="molecule type" value="Genomic_DNA"/>
</dbReference>
<accession>L8E992</accession>
<reference evidence="2" key="1">
    <citation type="journal article" date="2013" name="PLoS ONE">
        <title>Direct detection of alternative open reading frames translation products in human significantly expands the proteome.</title>
        <authorList>
            <person name="Vanderperre B."/>
            <person name="Lucier J.-F."/>
            <person name="Motard J."/>
            <person name="Tremblay G."/>
            <person name="Vanderperre S."/>
            <person name="Wisztorski M."/>
            <person name="Salzet M."/>
            <person name="Boisvert F.-M."/>
            <person name="Roucou X."/>
        </authorList>
    </citation>
    <scope>NUCLEOTIDE SEQUENCE</scope>
</reference>
<evidence type="ECO:0000313" key="2">
    <source>
        <dbReference type="EMBL" id="CCQ43890.1"/>
    </source>
</evidence>
<proteinExistence type="predicted"/>
<dbReference type="AlphaFoldDB" id="L8E992"/>
<protein>
    <submittedName>
        <fullName evidence="2">Alternative protein ST6GAL1</fullName>
    </submittedName>
</protein>
<name>L8E992_HUMAN</name>
<feature type="region of interest" description="Disordered" evidence="1">
    <location>
        <begin position="1"/>
        <end position="25"/>
    </location>
</feature>
<gene>
    <name evidence="2" type="primary">ST6GAL1</name>
</gene>
<evidence type="ECO:0000256" key="1">
    <source>
        <dbReference type="SAM" id="MobiDB-lite"/>
    </source>
</evidence>
<sequence>MSEVASAASRQIPGNPEPQNVIPPGSAWPDPVLSAGFTYQSHSSFSIPTPKSSPNHHLFFFFKAFFALKAS</sequence>
<dbReference type="OrthoDB" id="10264956at2759"/>
<dbReference type="ChiTaRS" id="ST6GAL1">
    <property type="organism name" value="human"/>
</dbReference>
<organism evidence="2">
    <name type="scientific">Homo sapiens</name>
    <name type="common">Human</name>
    <dbReference type="NCBI Taxonomy" id="9606"/>
    <lineage>
        <taxon>Eukaryota</taxon>
        <taxon>Metazoa</taxon>
        <taxon>Chordata</taxon>
        <taxon>Craniata</taxon>
        <taxon>Vertebrata</taxon>
        <taxon>Euteleostomi</taxon>
        <taxon>Mammalia</taxon>
        <taxon>Eutheria</taxon>
        <taxon>Euarchontoglires</taxon>
        <taxon>Primates</taxon>
        <taxon>Haplorrhini</taxon>
        <taxon>Catarrhini</taxon>
        <taxon>Hominidae</taxon>
        <taxon>Homo</taxon>
    </lineage>
</organism>